<sequence length="106" mass="11555">HWKPGGVFFPQLRSIKLSAIGTFSLVTKTLALIAVQRQTPTSRSRSPSRRGQHCLFSRGMVITGIESSLTHTSNLRKFLGHELEDGFGFGVPEELGVVVEFGFGGP</sequence>
<dbReference type="AlphaFoldDB" id="A0A1Q3D9B9"/>
<name>A0A1Q3D9B9_CEPFO</name>
<accession>A0A1Q3D9B9</accession>
<dbReference type="Proteomes" id="UP000187406">
    <property type="component" value="Unassembled WGS sequence"/>
</dbReference>
<proteinExistence type="predicted"/>
<evidence type="ECO:0000313" key="1">
    <source>
        <dbReference type="EMBL" id="GAV89042.1"/>
    </source>
</evidence>
<protein>
    <submittedName>
        <fullName evidence="1">Uncharacterized protein</fullName>
    </submittedName>
</protein>
<dbReference type="InParanoid" id="A0A1Q3D9B9"/>
<dbReference type="EMBL" id="BDDD01005226">
    <property type="protein sequence ID" value="GAV89042.1"/>
    <property type="molecule type" value="Genomic_DNA"/>
</dbReference>
<evidence type="ECO:0000313" key="2">
    <source>
        <dbReference type="Proteomes" id="UP000187406"/>
    </source>
</evidence>
<feature type="non-terminal residue" evidence="1">
    <location>
        <position position="106"/>
    </location>
</feature>
<comment type="caution">
    <text evidence="1">The sequence shown here is derived from an EMBL/GenBank/DDBJ whole genome shotgun (WGS) entry which is preliminary data.</text>
</comment>
<reference evidence="2" key="1">
    <citation type="submission" date="2016-04" db="EMBL/GenBank/DDBJ databases">
        <title>Cephalotus genome sequencing.</title>
        <authorList>
            <person name="Fukushima K."/>
            <person name="Hasebe M."/>
            <person name="Fang X."/>
        </authorList>
    </citation>
    <scope>NUCLEOTIDE SEQUENCE [LARGE SCALE GENOMIC DNA]</scope>
    <source>
        <strain evidence="2">cv. St1</strain>
    </source>
</reference>
<feature type="non-terminal residue" evidence="1">
    <location>
        <position position="1"/>
    </location>
</feature>
<gene>
    <name evidence="1" type="ORF">CFOL_v3_32463</name>
</gene>
<keyword evidence="2" id="KW-1185">Reference proteome</keyword>
<organism evidence="1 2">
    <name type="scientific">Cephalotus follicularis</name>
    <name type="common">Albany pitcher plant</name>
    <dbReference type="NCBI Taxonomy" id="3775"/>
    <lineage>
        <taxon>Eukaryota</taxon>
        <taxon>Viridiplantae</taxon>
        <taxon>Streptophyta</taxon>
        <taxon>Embryophyta</taxon>
        <taxon>Tracheophyta</taxon>
        <taxon>Spermatophyta</taxon>
        <taxon>Magnoliopsida</taxon>
        <taxon>eudicotyledons</taxon>
        <taxon>Gunneridae</taxon>
        <taxon>Pentapetalae</taxon>
        <taxon>rosids</taxon>
        <taxon>fabids</taxon>
        <taxon>Oxalidales</taxon>
        <taxon>Cephalotaceae</taxon>
        <taxon>Cephalotus</taxon>
    </lineage>
</organism>